<sequence>MISECELSVIHRGVELNRNLWNEQLFFGELVIRLAITQVVNNYTQYAAGGAAEMKTADKSASGELHDAMFSSNSPRWKRKHLRRDNGYASRLYEYALGQKSGMQRSFLLGFGVTADVNRPFKEVHLSRCCKEQGNNHLQYDLLALCSLDHVTTHRAAENQANNTTRTVSSSRRVRIHLTEEKSRYALPNLLYILSRGSGNEN</sequence>
<reference evidence="1 2" key="1">
    <citation type="submission" date="2020-11" db="EMBL/GenBank/DDBJ databases">
        <authorList>
            <person name="Wallbank WR R."/>
            <person name="Pardo Diaz C."/>
            <person name="Kozak K."/>
            <person name="Martin S."/>
            <person name="Jiggins C."/>
            <person name="Moest M."/>
            <person name="Warren A I."/>
            <person name="Generalovic N T."/>
            <person name="Byers J.R.P. K."/>
            <person name="Montejo-Kovacevich G."/>
            <person name="Yen C E."/>
        </authorList>
    </citation>
    <scope>NUCLEOTIDE SEQUENCE [LARGE SCALE GENOMIC DNA]</scope>
</reference>
<name>A0A7R8UBE0_HERIL</name>
<keyword evidence="2" id="KW-1185">Reference proteome</keyword>
<gene>
    <name evidence="1" type="ORF">HERILL_LOCUS984</name>
</gene>
<evidence type="ECO:0000313" key="2">
    <source>
        <dbReference type="Proteomes" id="UP000594454"/>
    </source>
</evidence>
<accession>A0A7R8UBE0</accession>
<dbReference type="InParanoid" id="A0A7R8UBE0"/>
<dbReference type="EMBL" id="LR899009">
    <property type="protein sequence ID" value="CAD7077657.1"/>
    <property type="molecule type" value="Genomic_DNA"/>
</dbReference>
<proteinExistence type="predicted"/>
<dbReference type="Proteomes" id="UP000594454">
    <property type="component" value="Chromosome 1"/>
</dbReference>
<dbReference type="AlphaFoldDB" id="A0A7R8UBE0"/>
<protein>
    <submittedName>
        <fullName evidence="1">Uncharacterized protein</fullName>
    </submittedName>
</protein>
<organism evidence="1 2">
    <name type="scientific">Hermetia illucens</name>
    <name type="common">Black soldier fly</name>
    <dbReference type="NCBI Taxonomy" id="343691"/>
    <lineage>
        <taxon>Eukaryota</taxon>
        <taxon>Metazoa</taxon>
        <taxon>Ecdysozoa</taxon>
        <taxon>Arthropoda</taxon>
        <taxon>Hexapoda</taxon>
        <taxon>Insecta</taxon>
        <taxon>Pterygota</taxon>
        <taxon>Neoptera</taxon>
        <taxon>Endopterygota</taxon>
        <taxon>Diptera</taxon>
        <taxon>Brachycera</taxon>
        <taxon>Stratiomyomorpha</taxon>
        <taxon>Stratiomyidae</taxon>
        <taxon>Hermetiinae</taxon>
        <taxon>Hermetia</taxon>
    </lineage>
</organism>
<evidence type="ECO:0000313" key="1">
    <source>
        <dbReference type="EMBL" id="CAD7077657.1"/>
    </source>
</evidence>